<reference evidence="4" key="1">
    <citation type="journal article" date="2018" name="Nat. Plants">
        <title>Whole-genome landscape of Medicago truncatula symbiotic genes.</title>
        <authorList>
            <person name="Pecrix Y."/>
            <person name="Staton S.E."/>
            <person name="Sallet E."/>
            <person name="Lelandais-Briere C."/>
            <person name="Moreau S."/>
            <person name="Carrere S."/>
            <person name="Blein T."/>
            <person name="Jardinaud M.F."/>
            <person name="Latrasse D."/>
            <person name="Zouine M."/>
            <person name="Zahm M."/>
            <person name="Kreplak J."/>
            <person name="Mayjonade B."/>
            <person name="Satge C."/>
            <person name="Perez M."/>
            <person name="Cauet S."/>
            <person name="Marande W."/>
            <person name="Chantry-Darmon C."/>
            <person name="Lopez-Roques C."/>
            <person name="Bouchez O."/>
            <person name="Berard A."/>
            <person name="Debelle F."/>
            <person name="Munos S."/>
            <person name="Bendahmane A."/>
            <person name="Berges H."/>
            <person name="Niebel A."/>
            <person name="Buitink J."/>
            <person name="Frugier F."/>
            <person name="Benhamed M."/>
            <person name="Crespi M."/>
            <person name="Gouzy J."/>
            <person name="Gamas P."/>
        </authorList>
    </citation>
    <scope>NUCLEOTIDE SEQUENCE [LARGE SCALE GENOMIC DNA]</scope>
    <source>
        <strain evidence="4">cv. Jemalong A17</strain>
    </source>
</reference>
<evidence type="ECO:0000313" key="4">
    <source>
        <dbReference type="Proteomes" id="UP000265566"/>
    </source>
</evidence>
<comment type="caution">
    <text evidence="3">The sequence shown here is derived from an EMBL/GenBank/DDBJ whole genome shotgun (WGS) entry which is preliminary data.</text>
</comment>
<proteinExistence type="inferred from homology"/>
<evidence type="ECO:0000259" key="2">
    <source>
        <dbReference type="Pfam" id="PF00079"/>
    </source>
</evidence>
<name>A0A396GJU4_MEDTR</name>
<dbReference type="InterPro" id="IPR036186">
    <property type="entry name" value="Serpin_sf"/>
</dbReference>
<dbReference type="GO" id="GO:0004867">
    <property type="term" value="F:serine-type endopeptidase inhibitor activity"/>
    <property type="evidence" value="ECO:0007669"/>
    <property type="project" value="InterPro"/>
</dbReference>
<dbReference type="Proteomes" id="UP000265566">
    <property type="component" value="Chromosome 8"/>
</dbReference>
<dbReference type="EMBL" id="PSQE01000008">
    <property type="protein sequence ID" value="RHN40803.1"/>
    <property type="molecule type" value="Genomic_DNA"/>
</dbReference>
<dbReference type="Pfam" id="PF00079">
    <property type="entry name" value="Serpin"/>
    <property type="match status" value="1"/>
</dbReference>
<dbReference type="InterPro" id="IPR042178">
    <property type="entry name" value="Serpin_sf_1"/>
</dbReference>
<dbReference type="PANTHER" id="PTHR11461:SF211">
    <property type="entry name" value="GH10112P-RELATED"/>
    <property type="match status" value="1"/>
</dbReference>
<organism evidence="3 4">
    <name type="scientific">Medicago truncatula</name>
    <name type="common">Barrel medic</name>
    <name type="synonym">Medicago tribuloides</name>
    <dbReference type="NCBI Taxonomy" id="3880"/>
    <lineage>
        <taxon>Eukaryota</taxon>
        <taxon>Viridiplantae</taxon>
        <taxon>Streptophyta</taxon>
        <taxon>Embryophyta</taxon>
        <taxon>Tracheophyta</taxon>
        <taxon>Spermatophyta</taxon>
        <taxon>Magnoliopsida</taxon>
        <taxon>eudicotyledons</taxon>
        <taxon>Gunneridae</taxon>
        <taxon>Pentapetalae</taxon>
        <taxon>rosids</taxon>
        <taxon>fabids</taxon>
        <taxon>Fabales</taxon>
        <taxon>Fabaceae</taxon>
        <taxon>Papilionoideae</taxon>
        <taxon>50 kb inversion clade</taxon>
        <taxon>NPAAA clade</taxon>
        <taxon>Hologalegina</taxon>
        <taxon>IRL clade</taxon>
        <taxon>Trifolieae</taxon>
        <taxon>Medicago</taxon>
    </lineage>
</organism>
<accession>A0A396GJU4</accession>
<dbReference type="Gene3D" id="3.30.497.10">
    <property type="entry name" value="Antithrombin, subunit I, domain 2"/>
    <property type="match status" value="1"/>
</dbReference>
<dbReference type="GO" id="GO:0005615">
    <property type="term" value="C:extracellular space"/>
    <property type="evidence" value="ECO:0007669"/>
    <property type="project" value="InterPro"/>
</dbReference>
<dbReference type="InterPro" id="IPR023796">
    <property type="entry name" value="Serpin_dom"/>
</dbReference>
<evidence type="ECO:0000256" key="1">
    <source>
        <dbReference type="ARBA" id="ARBA00009500"/>
    </source>
</evidence>
<dbReference type="AlphaFoldDB" id="A0A396GJU4"/>
<dbReference type="PANTHER" id="PTHR11461">
    <property type="entry name" value="SERINE PROTEASE INHIBITOR, SERPIN"/>
    <property type="match status" value="1"/>
</dbReference>
<evidence type="ECO:0000313" key="3">
    <source>
        <dbReference type="EMBL" id="RHN40803.1"/>
    </source>
</evidence>
<dbReference type="Gramene" id="rna47017">
    <property type="protein sequence ID" value="RHN40803.1"/>
    <property type="gene ID" value="gene47017"/>
</dbReference>
<sequence length="134" mass="14502">MNSQSESIANLTKVSLTIAKHLFSKQEYKETNVVFSPLSLHIVLSIIAAGSEGPTQQQLLSFLQSKSTENLNYFASQLVSSVLSSAAPAGGPHLAFVNGMWVEQSLSLQPSFRKIVATDFKANIASVDFVNEVK</sequence>
<comment type="similarity">
    <text evidence="1">Belongs to the serpin family.</text>
</comment>
<dbReference type="SUPFAM" id="SSF56574">
    <property type="entry name" value="Serpins"/>
    <property type="match status" value="1"/>
</dbReference>
<protein>
    <submittedName>
        <fullName evidence="3">Putative Serpin family protein</fullName>
    </submittedName>
</protein>
<feature type="domain" description="Serpin" evidence="2">
    <location>
        <begin position="11"/>
        <end position="132"/>
    </location>
</feature>
<gene>
    <name evidence="3" type="ORF">MtrunA17_Chr8g0358851</name>
</gene>
<dbReference type="InterPro" id="IPR000215">
    <property type="entry name" value="Serpin_fam"/>
</dbReference>